<keyword evidence="3" id="KW-1185">Reference proteome</keyword>
<dbReference type="AlphaFoldDB" id="A0A2B8BHB8"/>
<reference evidence="3" key="1">
    <citation type="submission" date="2017-10" db="EMBL/GenBank/DDBJ databases">
        <authorList>
            <person name="Kravchenko I.K."/>
            <person name="Grouzdev D.S."/>
        </authorList>
    </citation>
    <scope>NUCLEOTIDE SEQUENCE [LARGE SCALE GENOMIC DNA]</scope>
    <source>
        <strain evidence="3">B2</strain>
    </source>
</reference>
<comment type="caution">
    <text evidence="2">The sequence shown here is derived from an EMBL/GenBank/DDBJ whole genome shotgun (WGS) entry which is preliminary data.</text>
</comment>
<dbReference type="GO" id="GO:0003824">
    <property type="term" value="F:catalytic activity"/>
    <property type="evidence" value="ECO:0007669"/>
    <property type="project" value="InterPro"/>
</dbReference>
<feature type="domain" description="Amidase" evidence="1">
    <location>
        <begin position="12"/>
        <end position="425"/>
    </location>
</feature>
<gene>
    <name evidence="2" type="ORF">CRT60_14715</name>
</gene>
<evidence type="ECO:0000313" key="3">
    <source>
        <dbReference type="Proteomes" id="UP000225379"/>
    </source>
</evidence>
<dbReference type="OrthoDB" id="9811471at2"/>
<protein>
    <recommendedName>
        <fullName evidence="1">Amidase domain-containing protein</fullName>
    </recommendedName>
</protein>
<dbReference type="InterPro" id="IPR023631">
    <property type="entry name" value="Amidase_dom"/>
</dbReference>
<evidence type="ECO:0000313" key="2">
    <source>
        <dbReference type="EMBL" id="PGH56782.1"/>
    </source>
</evidence>
<dbReference type="Pfam" id="PF01425">
    <property type="entry name" value="Amidase"/>
    <property type="match status" value="1"/>
</dbReference>
<dbReference type="InterPro" id="IPR000120">
    <property type="entry name" value="Amidase"/>
</dbReference>
<proteinExistence type="predicted"/>
<evidence type="ECO:0000259" key="1">
    <source>
        <dbReference type="Pfam" id="PF01425"/>
    </source>
</evidence>
<accession>A0A2B8BHB8</accession>
<dbReference type="PANTHER" id="PTHR11895">
    <property type="entry name" value="TRANSAMIDASE"/>
    <property type="match status" value="1"/>
</dbReference>
<dbReference type="Proteomes" id="UP000225379">
    <property type="component" value="Unassembled WGS sequence"/>
</dbReference>
<organism evidence="2 3">
    <name type="scientific">Azospirillum palustre</name>
    <dbReference type="NCBI Taxonomy" id="2044885"/>
    <lineage>
        <taxon>Bacteria</taxon>
        <taxon>Pseudomonadati</taxon>
        <taxon>Pseudomonadota</taxon>
        <taxon>Alphaproteobacteria</taxon>
        <taxon>Rhodospirillales</taxon>
        <taxon>Azospirillaceae</taxon>
        <taxon>Azospirillum</taxon>
    </lineage>
</organism>
<name>A0A2B8BHB8_9PROT</name>
<dbReference type="PANTHER" id="PTHR11895:SF176">
    <property type="entry name" value="AMIDASE AMID-RELATED"/>
    <property type="match status" value="1"/>
</dbReference>
<sequence>MLTTGAVTPSHLLHATLRRIASGDPAVFTQRTVARAEMEAAAASRRYVEGRPLSMLDGVPVAWKDLFDVQGEVTRAGSSVLDDGPALRDAELVRRIAACGAVTTGKLNMTEFAFSGLGLNPHFGTPRNPWSHGEDRIPGGSSSGSAVAVALGLVPIAIGTDTSGSVRIPAAFNGVVGFKPSGGRWPLEGAFPLSRTLDTAGVLTRTVADAVVVDAAACGLSPSEVLPHTDGRIRLVVPTNAVWESVDADVARNFEEAVRRLEDFGVGIEHRRLPVLDEVLSVASRHGALVVKEAFELHRSRLASPDAERMDPRVRTRMLLGSHMSAASEAIVRQARLDLIDAMADLFDGTTFVAYPTVAIAAPLLGPLELDDHLFATTNMLVLRNTLIGSFLDWCGISIPNGFDDNGIPTGFLLSGGPGSDHALLALANRIEAVIRGGQSFDFIRHNHS</sequence>
<dbReference type="Gene3D" id="3.90.1300.10">
    <property type="entry name" value="Amidase signature (AS) domain"/>
    <property type="match status" value="1"/>
</dbReference>
<dbReference type="InterPro" id="IPR036928">
    <property type="entry name" value="AS_sf"/>
</dbReference>
<dbReference type="SUPFAM" id="SSF75304">
    <property type="entry name" value="Amidase signature (AS) enzymes"/>
    <property type="match status" value="1"/>
</dbReference>
<dbReference type="EMBL" id="PDKW01000041">
    <property type="protein sequence ID" value="PGH56782.1"/>
    <property type="molecule type" value="Genomic_DNA"/>
</dbReference>